<dbReference type="PANTHER" id="PTHR34849">
    <property type="entry name" value="SSL5025 PROTEIN"/>
    <property type="match status" value="1"/>
</dbReference>
<dbReference type="InterPro" id="IPR036388">
    <property type="entry name" value="WH-like_DNA-bd_sf"/>
</dbReference>
<protein>
    <submittedName>
        <fullName evidence="1">DUF433 domain-containing protein</fullName>
    </submittedName>
</protein>
<keyword evidence="2" id="KW-1185">Reference proteome</keyword>
<reference evidence="1 2" key="1">
    <citation type="submission" date="2023-12" db="EMBL/GenBank/DDBJ databases">
        <title>Baltic Sea Cyanobacteria.</title>
        <authorList>
            <person name="Delbaje E."/>
            <person name="Fewer D.P."/>
            <person name="Shishido T.K."/>
        </authorList>
    </citation>
    <scope>NUCLEOTIDE SEQUENCE [LARGE SCALE GENOMIC DNA]</scope>
    <source>
        <strain evidence="1 2">UHCC 0370</strain>
    </source>
</reference>
<sequence>MLDTPTQYMHIQLQGNVPIIAGTTMKVVELITSHLTYGWSPEELHFQYPHIALSKIYSALAYYWDHKQEIDTDIQRRLDYAEQMRLNAPISTLQAKLQTRLKLWRSHFTWTKTYRAKFYKLNVQPIPKQETNLQQSDFINLVQKLGTASSSEIEIALSERETVEPEKELTPEIIAQFQQRLQSKEKVKR</sequence>
<dbReference type="SUPFAM" id="SSF46689">
    <property type="entry name" value="Homeodomain-like"/>
    <property type="match status" value="1"/>
</dbReference>
<evidence type="ECO:0000313" key="2">
    <source>
        <dbReference type="Proteomes" id="UP001301388"/>
    </source>
</evidence>
<evidence type="ECO:0000313" key="1">
    <source>
        <dbReference type="EMBL" id="MEA5475995.1"/>
    </source>
</evidence>
<proteinExistence type="predicted"/>
<comment type="caution">
    <text evidence="1">The sequence shown here is derived from an EMBL/GenBank/DDBJ whole genome shotgun (WGS) entry which is preliminary data.</text>
</comment>
<name>A0ABU5TCR0_9CYAN</name>
<dbReference type="Proteomes" id="UP001301388">
    <property type="component" value="Unassembled WGS sequence"/>
</dbReference>
<gene>
    <name evidence="1" type="ORF">VB774_00030</name>
</gene>
<dbReference type="InterPro" id="IPR007367">
    <property type="entry name" value="DUF433"/>
</dbReference>
<organism evidence="1 2">
    <name type="scientific">Pseudanabaena galeata UHCC 0370</name>
    <dbReference type="NCBI Taxonomy" id="3110310"/>
    <lineage>
        <taxon>Bacteria</taxon>
        <taxon>Bacillati</taxon>
        <taxon>Cyanobacteriota</taxon>
        <taxon>Cyanophyceae</taxon>
        <taxon>Pseudanabaenales</taxon>
        <taxon>Pseudanabaenaceae</taxon>
        <taxon>Pseudanabaena</taxon>
    </lineage>
</organism>
<dbReference type="RefSeq" id="WP_323258851.1">
    <property type="nucleotide sequence ID" value="NZ_JAYGIE010000001.1"/>
</dbReference>
<dbReference type="Gene3D" id="1.10.10.10">
    <property type="entry name" value="Winged helix-like DNA-binding domain superfamily/Winged helix DNA-binding domain"/>
    <property type="match status" value="1"/>
</dbReference>
<accession>A0ABU5TCR0</accession>
<dbReference type="PANTHER" id="PTHR34849:SF1">
    <property type="entry name" value="SLR0770 PROTEIN"/>
    <property type="match status" value="1"/>
</dbReference>
<dbReference type="EMBL" id="JAYGIE010000001">
    <property type="protein sequence ID" value="MEA5475995.1"/>
    <property type="molecule type" value="Genomic_DNA"/>
</dbReference>
<dbReference type="Pfam" id="PF04255">
    <property type="entry name" value="DUF433"/>
    <property type="match status" value="1"/>
</dbReference>
<dbReference type="InterPro" id="IPR009057">
    <property type="entry name" value="Homeodomain-like_sf"/>
</dbReference>